<evidence type="ECO:0000313" key="8">
    <source>
        <dbReference type="Proteomes" id="UP000606991"/>
    </source>
</evidence>
<comment type="caution">
    <text evidence="7">The sequence shown here is derived from an EMBL/GenBank/DDBJ whole genome shotgun (WGS) entry which is preliminary data.</text>
</comment>
<protein>
    <submittedName>
        <fullName evidence="7">TetR family transcriptional regulator</fullName>
    </submittedName>
</protein>
<organism evidence="7 8">
    <name type="scientific">Candidatus Aeolococcus gillhamiae</name>
    <dbReference type="NCBI Taxonomy" id="3127015"/>
    <lineage>
        <taxon>Bacteria</taxon>
        <taxon>Bacillati</taxon>
        <taxon>Candidatus Dormiibacterota</taxon>
        <taxon>Candidatus Dormibacteria</taxon>
        <taxon>Candidatus Aeolococcales</taxon>
        <taxon>Candidatus Aeolococcaceae</taxon>
        <taxon>Candidatus Aeolococcus</taxon>
    </lineage>
</organism>
<evidence type="ECO:0000256" key="3">
    <source>
        <dbReference type="ARBA" id="ARBA00023163"/>
    </source>
</evidence>
<dbReference type="PANTHER" id="PTHR30055:SF151">
    <property type="entry name" value="TRANSCRIPTIONAL REGULATORY PROTEIN"/>
    <property type="match status" value="1"/>
</dbReference>
<feature type="DNA-binding region" description="H-T-H motif" evidence="4">
    <location>
        <begin position="49"/>
        <end position="68"/>
    </location>
</feature>
<dbReference type="PRINTS" id="PR00455">
    <property type="entry name" value="HTHTETR"/>
</dbReference>
<dbReference type="PANTHER" id="PTHR30055">
    <property type="entry name" value="HTH-TYPE TRANSCRIPTIONAL REGULATOR RUTR"/>
    <property type="match status" value="1"/>
</dbReference>
<sequence length="407" mass="43063">MSRLSIGHNRPQEDPRNAMRRDDRGGLNRDAVVEAALPLVDELGIDGLSMRALADRLGVKAASLYWHLRDKEQLLELLAEALLDRVEIPDGQRGWRAEVTASCKALTDVVQQHRSAVSVVLASLPVVRQSRLRRDLTRLLAPTGVADPEGVAFALIVQVVAAATAAPSSAPRELGNGMTLRIDSGSWRVLVRAAPLDAPVEVARSEGGGGAPSLDMSTDGEVVVRNRRGANRGSVELSRNHSWSIKLHGGTWNTALDLTGLRITGVEMDSGGGNVTCVLPMPHGIVPVRINSGIVGVTLRRPREAAAHALVQTGSVKVRFDGDLIKATMTDVQWNSPGASQRDDRYDVTVCSGCVKVAMDSTAPADSAPSAAVPQDGVATAGRGASQVVALILDGIEQQVAAVEAER</sequence>
<dbReference type="InterPro" id="IPR050109">
    <property type="entry name" value="HTH-type_TetR-like_transc_reg"/>
</dbReference>
<evidence type="ECO:0000259" key="6">
    <source>
        <dbReference type="PROSITE" id="PS50977"/>
    </source>
</evidence>
<evidence type="ECO:0000256" key="4">
    <source>
        <dbReference type="PROSITE-ProRule" id="PRU00335"/>
    </source>
</evidence>
<evidence type="ECO:0000256" key="1">
    <source>
        <dbReference type="ARBA" id="ARBA00023015"/>
    </source>
</evidence>
<keyword evidence="1" id="KW-0805">Transcription regulation</keyword>
<evidence type="ECO:0000313" key="7">
    <source>
        <dbReference type="EMBL" id="MBJ7594117.1"/>
    </source>
</evidence>
<feature type="region of interest" description="Disordered" evidence="5">
    <location>
        <begin position="1"/>
        <end position="25"/>
    </location>
</feature>
<dbReference type="InterPro" id="IPR001647">
    <property type="entry name" value="HTH_TetR"/>
</dbReference>
<dbReference type="RefSeq" id="WP_337310031.1">
    <property type="nucleotide sequence ID" value="NZ_JAEKNS010000052.1"/>
</dbReference>
<evidence type="ECO:0000256" key="2">
    <source>
        <dbReference type="ARBA" id="ARBA00023125"/>
    </source>
</evidence>
<feature type="compositionally biased region" description="Basic and acidic residues" evidence="5">
    <location>
        <begin position="10"/>
        <end position="25"/>
    </location>
</feature>
<dbReference type="GO" id="GO:0000976">
    <property type="term" value="F:transcription cis-regulatory region binding"/>
    <property type="evidence" value="ECO:0007669"/>
    <property type="project" value="TreeGrafter"/>
</dbReference>
<evidence type="ECO:0000256" key="5">
    <source>
        <dbReference type="SAM" id="MobiDB-lite"/>
    </source>
</evidence>
<dbReference type="PROSITE" id="PS50977">
    <property type="entry name" value="HTH_TETR_2"/>
    <property type="match status" value="1"/>
</dbReference>
<accession>A0A934JSB7</accession>
<feature type="domain" description="HTH tetR-type" evidence="6">
    <location>
        <begin position="26"/>
        <end position="86"/>
    </location>
</feature>
<reference evidence="7 8" key="1">
    <citation type="submission" date="2020-10" db="EMBL/GenBank/DDBJ databases">
        <title>Ca. Dormibacterota MAGs.</title>
        <authorList>
            <person name="Montgomery K."/>
        </authorList>
    </citation>
    <scope>NUCLEOTIDE SEQUENCE [LARGE SCALE GENOMIC DNA]</scope>
    <source>
        <strain evidence="7">SC8812_S17_18</strain>
    </source>
</reference>
<keyword evidence="3" id="KW-0804">Transcription</keyword>
<dbReference type="InterPro" id="IPR009057">
    <property type="entry name" value="Homeodomain-like_sf"/>
</dbReference>
<dbReference type="AlphaFoldDB" id="A0A934JSB7"/>
<proteinExistence type="predicted"/>
<keyword evidence="2 4" id="KW-0238">DNA-binding</keyword>
<name>A0A934JSB7_9BACT</name>
<dbReference type="Proteomes" id="UP000606991">
    <property type="component" value="Unassembled WGS sequence"/>
</dbReference>
<gene>
    <name evidence="7" type="ORF">JF886_04515</name>
</gene>
<dbReference type="Pfam" id="PF00440">
    <property type="entry name" value="TetR_N"/>
    <property type="match status" value="1"/>
</dbReference>
<dbReference type="Gene3D" id="1.10.357.10">
    <property type="entry name" value="Tetracycline Repressor, domain 2"/>
    <property type="match status" value="1"/>
</dbReference>
<dbReference type="EMBL" id="JAEKNS010000052">
    <property type="protein sequence ID" value="MBJ7594117.1"/>
    <property type="molecule type" value="Genomic_DNA"/>
</dbReference>
<dbReference type="GO" id="GO:0003700">
    <property type="term" value="F:DNA-binding transcription factor activity"/>
    <property type="evidence" value="ECO:0007669"/>
    <property type="project" value="TreeGrafter"/>
</dbReference>
<dbReference type="SUPFAM" id="SSF46689">
    <property type="entry name" value="Homeodomain-like"/>
    <property type="match status" value="1"/>
</dbReference>